<feature type="region of interest" description="Disordered" evidence="1">
    <location>
        <begin position="81"/>
        <end position="115"/>
    </location>
</feature>
<proteinExistence type="predicted"/>
<gene>
    <name evidence="2" type="ORF">AUQ48_13875</name>
</gene>
<evidence type="ECO:0000256" key="1">
    <source>
        <dbReference type="SAM" id="MobiDB-lite"/>
    </source>
</evidence>
<feature type="compositionally biased region" description="Basic and acidic residues" evidence="1">
    <location>
        <begin position="88"/>
        <end position="100"/>
    </location>
</feature>
<reference evidence="2 3" key="1">
    <citation type="submission" date="2015-12" db="EMBL/GenBank/DDBJ databases">
        <authorList>
            <person name="Shamseldin A."/>
            <person name="Moawad H."/>
            <person name="Abd El-Rahim W.M."/>
            <person name="Sadowsky M.J."/>
        </authorList>
    </citation>
    <scope>NUCLEOTIDE SEQUENCE [LARGE SCALE GENOMIC DNA]</scope>
    <source>
        <strain evidence="2 3">S43</strain>
    </source>
</reference>
<dbReference type="Proteomes" id="UP000234632">
    <property type="component" value="Unassembled WGS sequence"/>
</dbReference>
<protein>
    <recommendedName>
        <fullName evidence="4">DUF4439 domain-containing protein</fullName>
    </recommendedName>
</protein>
<evidence type="ECO:0000313" key="2">
    <source>
        <dbReference type="EMBL" id="PLC13105.1"/>
    </source>
</evidence>
<dbReference type="AlphaFoldDB" id="A0A2N4T4F3"/>
<feature type="compositionally biased region" description="Low complexity" evidence="1">
    <location>
        <begin position="106"/>
        <end position="115"/>
    </location>
</feature>
<evidence type="ECO:0000313" key="3">
    <source>
        <dbReference type="Proteomes" id="UP000234632"/>
    </source>
</evidence>
<comment type="caution">
    <text evidence="2">The sequence shown here is derived from an EMBL/GenBank/DDBJ whole genome shotgun (WGS) entry which is preliminary data.</text>
</comment>
<dbReference type="EMBL" id="LOMZ01000001">
    <property type="protein sequence ID" value="PLC13105.1"/>
    <property type="molecule type" value="Genomic_DNA"/>
</dbReference>
<accession>A0A2N4T4F3</accession>
<organism evidence="2 3">
    <name type="scientific">Kocuria flava</name>
    <dbReference type="NCBI Taxonomy" id="446860"/>
    <lineage>
        <taxon>Bacteria</taxon>
        <taxon>Bacillati</taxon>
        <taxon>Actinomycetota</taxon>
        <taxon>Actinomycetes</taxon>
        <taxon>Micrococcales</taxon>
        <taxon>Micrococcaceae</taxon>
        <taxon>Kocuria</taxon>
    </lineage>
</organism>
<dbReference type="RefSeq" id="WP_101852622.1">
    <property type="nucleotide sequence ID" value="NZ_LOMZ01000001.1"/>
</dbReference>
<evidence type="ECO:0008006" key="4">
    <source>
        <dbReference type="Google" id="ProtNLM"/>
    </source>
</evidence>
<name>A0A2N4T4F3_9MICC</name>
<sequence>MDQPVPRSRRPRPAAVVAALLALLLAAGLAAGWWLASGRPVPAAETARARAWQGTGELLDAPALGAPAADERLRTDLRAQREAFGPAPDERAAAAADRLRSPAPAPGTDTGSAGAPAGAAALLAASARDLAGDALTVPEPATARVLGSAAAARAVGAAHTAGGPAAPLCDPGSDDDGDGTAPAAVLWSALDRAVYALPALAARGTAPDGAPAVPAGVADGLQELLEAPPARAAVAADPGLRAGAYVLPRGWAQDPAAAAVTVAEDVQAAAAHVLGRGGTAQRCWALESLRRAAGLEAGLTGAVDALPGIVREDPAGP</sequence>